<name>A0A0D2G2R2_9EURO</name>
<feature type="domain" description="Zn(2)-C6 fungal-type" evidence="5">
    <location>
        <begin position="10"/>
        <end position="38"/>
    </location>
</feature>
<dbReference type="InterPro" id="IPR036864">
    <property type="entry name" value="Zn2-C6_fun-type_DNA-bd_sf"/>
</dbReference>
<dbReference type="STRING" id="5601.A0A0D2G2R2"/>
<gene>
    <name evidence="6" type="ORF">PV04_01239</name>
</gene>
<dbReference type="GO" id="GO:0000981">
    <property type="term" value="F:DNA-binding transcription factor activity, RNA polymerase II-specific"/>
    <property type="evidence" value="ECO:0007669"/>
    <property type="project" value="InterPro"/>
</dbReference>
<dbReference type="Proteomes" id="UP000054266">
    <property type="component" value="Unassembled WGS sequence"/>
</dbReference>
<keyword evidence="7" id="KW-1185">Reference proteome</keyword>
<evidence type="ECO:0000313" key="7">
    <source>
        <dbReference type="Proteomes" id="UP000054266"/>
    </source>
</evidence>
<dbReference type="InterPro" id="IPR053175">
    <property type="entry name" value="DHMBA_Reg_Transcription_Factor"/>
</dbReference>
<dbReference type="PROSITE" id="PS50048">
    <property type="entry name" value="ZN2_CY6_FUNGAL_2"/>
    <property type="match status" value="1"/>
</dbReference>
<dbReference type="CDD" id="cd00067">
    <property type="entry name" value="GAL4"/>
    <property type="match status" value="1"/>
</dbReference>
<dbReference type="Gene3D" id="4.10.240.10">
    <property type="entry name" value="Zn(2)-C6 fungal-type DNA-binding domain"/>
    <property type="match status" value="1"/>
</dbReference>
<dbReference type="GO" id="GO:0008270">
    <property type="term" value="F:zinc ion binding"/>
    <property type="evidence" value="ECO:0007669"/>
    <property type="project" value="InterPro"/>
</dbReference>
<keyword evidence="1" id="KW-0805">Transcription regulation</keyword>
<sequence>MVYCGVVSKGCQRCRQRKVKCDERRPGCMRCEKSKAHCPGYRDLVDLMFRDESGKVLQKFSATVPLGPSLTHDATITGPFQTETPSSRLRRRTYRLKQHSIPRPLSMPIDNLGASFFFAKYSFNEEPFFSGYHDWLAHSYLEDGPSNVLRAAIDAVGLAGLSNVSYAPELESKSKEQYCNVLTALKKVLADPARVVENVTLMAVILLILFEVYRATPSSVSTPCSLPFQQIVNFQTWDRYHCWEAHVKAAAALLELRGQKQFDHDRGGQLYIQSRSHILLACMQQSTAVPSALVQTTYNFQTSTIRRLWRERKVASPGSISEISFRIINLRAALNCGEITDPAAIRATLLELDDDLEAWRVGLNPSWKYSSVYDPDEASSGCWLKGHRHLYPNNWIADAWNNWRGFRIIVKQMILDNEAKSATPDIVQNSHATSVIQEMSADICISIQSFRDHPRILSLIQPLYFVALTRLNTPVVRGFAVEQLRRIAASTGVRQAALLADTAAHTFDK</sequence>
<evidence type="ECO:0000313" key="6">
    <source>
        <dbReference type="EMBL" id="KIW73095.1"/>
    </source>
</evidence>
<dbReference type="PROSITE" id="PS00463">
    <property type="entry name" value="ZN2_CY6_FUNGAL_1"/>
    <property type="match status" value="1"/>
</dbReference>
<dbReference type="AlphaFoldDB" id="A0A0D2G2R2"/>
<evidence type="ECO:0000259" key="5">
    <source>
        <dbReference type="PROSITE" id="PS50048"/>
    </source>
</evidence>
<dbReference type="PANTHER" id="PTHR38791">
    <property type="entry name" value="ZN(II)2CYS6 TRANSCRIPTION FACTOR (EUROFUNG)-RELATED-RELATED"/>
    <property type="match status" value="1"/>
</dbReference>
<dbReference type="HOGENOM" id="CLU_013866_5_1_1"/>
<accession>A0A0D2G2R2</accession>
<evidence type="ECO:0000256" key="3">
    <source>
        <dbReference type="ARBA" id="ARBA00023163"/>
    </source>
</evidence>
<dbReference type="EMBL" id="KN846956">
    <property type="protein sequence ID" value="KIW73095.1"/>
    <property type="molecule type" value="Genomic_DNA"/>
</dbReference>
<keyword evidence="4" id="KW-0539">Nucleus</keyword>
<evidence type="ECO:0000256" key="1">
    <source>
        <dbReference type="ARBA" id="ARBA00023015"/>
    </source>
</evidence>
<dbReference type="SUPFAM" id="SSF57701">
    <property type="entry name" value="Zn2/Cys6 DNA-binding domain"/>
    <property type="match status" value="1"/>
</dbReference>
<reference evidence="6 7" key="1">
    <citation type="submission" date="2015-01" db="EMBL/GenBank/DDBJ databases">
        <title>The Genome Sequence of Capronia semiimmersa CBS27337.</title>
        <authorList>
            <consortium name="The Broad Institute Genomics Platform"/>
            <person name="Cuomo C."/>
            <person name="de Hoog S."/>
            <person name="Gorbushina A."/>
            <person name="Stielow B."/>
            <person name="Teixiera M."/>
            <person name="Abouelleil A."/>
            <person name="Chapman S.B."/>
            <person name="Priest M."/>
            <person name="Young S.K."/>
            <person name="Wortman J."/>
            <person name="Nusbaum C."/>
            <person name="Birren B."/>
        </authorList>
    </citation>
    <scope>NUCLEOTIDE SEQUENCE [LARGE SCALE GENOMIC DNA]</scope>
    <source>
        <strain evidence="6 7">CBS 27337</strain>
    </source>
</reference>
<organism evidence="6 7">
    <name type="scientific">Phialophora macrospora</name>
    <dbReference type="NCBI Taxonomy" id="1851006"/>
    <lineage>
        <taxon>Eukaryota</taxon>
        <taxon>Fungi</taxon>
        <taxon>Dikarya</taxon>
        <taxon>Ascomycota</taxon>
        <taxon>Pezizomycotina</taxon>
        <taxon>Eurotiomycetes</taxon>
        <taxon>Chaetothyriomycetidae</taxon>
        <taxon>Chaetothyriales</taxon>
        <taxon>Herpotrichiellaceae</taxon>
        <taxon>Phialophora</taxon>
    </lineage>
</organism>
<keyword evidence="3" id="KW-0804">Transcription</keyword>
<dbReference type="Pfam" id="PF00172">
    <property type="entry name" value="Zn_clus"/>
    <property type="match status" value="1"/>
</dbReference>
<dbReference type="PANTHER" id="PTHR38791:SF1">
    <property type="entry name" value="TRANSCRIPTION FACTOR, PUTATIVE-RELATED"/>
    <property type="match status" value="1"/>
</dbReference>
<protein>
    <recommendedName>
        <fullName evidence="5">Zn(2)-C6 fungal-type domain-containing protein</fullName>
    </recommendedName>
</protein>
<dbReference type="SMART" id="SM00066">
    <property type="entry name" value="GAL4"/>
    <property type="match status" value="1"/>
</dbReference>
<evidence type="ECO:0000256" key="2">
    <source>
        <dbReference type="ARBA" id="ARBA00023125"/>
    </source>
</evidence>
<evidence type="ECO:0000256" key="4">
    <source>
        <dbReference type="ARBA" id="ARBA00023242"/>
    </source>
</evidence>
<dbReference type="GO" id="GO:0003677">
    <property type="term" value="F:DNA binding"/>
    <property type="evidence" value="ECO:0007669"/>
    <property type="project" value="UniProtKB-KW"/>
</dbReference>
<dbReference type="InterPro" id="IPR001138">
    <property type="entry name" value="Zn2Cys6_DnaBD"/>
</dbReference>
<proteinExistence type="predicted"/>
<keyword evidence="2" id="KW-0238">DNA-binding</keyword>